<evidence type="ECO:0000313" key="1">
    <source>
        <dbReference type="EMBL" id="CAL1290744.1"/>
    </source>
</evidence>
<protein>
    <submittedName>
        <fullName evidence="1">Uncharacterized protein</fullName>
    </submittedName>
</protein>
<dbReference type="AlphaFoldDB" id="A0AAV2B586"/>
<proteinExistence type="predicted"/>
<name>A0AAV2B586_9ARAC</name>
<dbReference type="Proteomes" id="UP001497382">
    <property type="component" value="Unassembled WGS sequence"/>
</dbReference>
<accession>A0AAV2B586</accession>
<evidence type="ECO:0000313" key="2">
    <source>
        <dbReference type="Proteomes" id="UP001497382"/>
    </source>
</evidence>
<gene>
    <name evidence="1" type="ORF">LARSCL_LOCUS16675</name>
</gene>
<dbReference type="EMBL" id="CAXIEN010000269">
    <property type="protein sequence ID" value="CAL1290744.1"/>
    <property type="molecule type" value="Genomic_DNA"/>
</dbReference>
<comment type="caution">
    <text evidence="1">The sequence shown here is derived from an EMBL/GenBank/DDBJ whole genome shotgun (WGS) entry which is preliminary data.</text>
</comment>
<keyword evidence="2" id="KW-1185">Reference proteome</keyword>
<sequence>MFTNAMVNSSSLSFDKTVNFPAQNFSMKSQGSEIRFNLEKRAQCKHISQCVSLKSSNAVLPSGAYFIQHRYLYVQHRYVWREMKKKLWFVPDLQFIYEESDSDSCPLIPINLADFEVPETDQEFLENSWSEISMEERKDSSDSCRKSSGSFIEIDGDQTDVLPAVDYSKHIRREKKTKVLKYKHLKKKIKKFRAFCKSETDCCKGPL</sequence>
<organism evidence="1 2">
    <name type="scientific">Larinioides sclopetarius</name>
    <dbReference type="NCBI Taxonomy" id="280406"/>
    <lineage>
        <taxon>Eukaryota</taxon>
        <taxon>Metazoa</taxon>
        <taxon>Ecdysozoa</taxon>
        <taxon>Arthropoda</taxon>
        <taxon>Chelicerata</taxon>
        <taxon>Arachnida</taxon>
        <taxon>Araneae</taxon>
        <taxon>Araneomorphae</taxon>
        <taxon>Entelegynae</taxon>
        <taxon>Araneoidea</taxon>
        <taxon>Araneidae</taxon>
        <taxon>Larinioides</taxon>
    </lineage>
</organism>
<reference evidence="1 2" key="1">
    <citation type="submission" date="2024-04" db="EMBL/GenBank/DDBJ databases">
        <authorList>
            <person name="Rising A."/>
            <person name="Reimegard J."/>
            <person name="Sonavane S."/>
            <person name="Akerstrom W."/>
            <person name="Nylinder S."/>
            <person name="Hedman E."/>
            <person name="Kallberg Y."/>
        </authorList>
    </citation>
    <scope>NUCLEOTIDE SEQUENCE [LARGE SCALE GENOMIC DNA]</scope>
</reference>